<dbReference type="PROSITE" id="PS50109">
    <property type="entry name" value="HIS_KIN"/>
    <property type="match status" value="1"/>
</dbReference>
<feature type="transmembrane region" description="Helical" evidence="10">
    <location>
        <begin position="121"/>
        <end position="138"/>
    </location>
</feature>
<dbReference type="PANTHER" id="PTHR24421">
    <property type="entry name" value="NITRATE/NITRITE SENSOR PROTEIN NARX-RELATED"/>
    <property type="match status" value="1"/>
</dbReference>
<dbReference type="GO" id="GO:0046983">
    <property type="term" value="F:protein dimerization activity"/>
    <property type="evidence" value="ECO:0007669"/>
    <property type="project" value="InterPro"/>
</dbReference>
<dbReference type="Pfam" id="PF02518">
    <property type="entry name" value="HATPase_c"/>
    <property type="match status" value="1"/>
</dbReference>
<organism evidence="12 13">
    <name type="scientific">Actinomadura barringtoniae</name>
    <dbReference type="NCBI Taxonomy" id="1427535"/>
    <lineage>
        <taxon>Bacteria</taxon>
        <taxon>Bacillati</taxon>
        <taxon>Actinomycetota</taxon>
        <taxon>Actinomycetes</taxon>
        <taxon>Streptosporangiales</taxon>
        <taxon>Thermomonosporaceae</taxon>
        <taxon>Actinomadura</taxon>
    </lineage>
</organism>
<dbReference type="SUPFAM" id="SSF55874">
    <property type="entry name" value="ATPase domain of HSP90 chaperone/DNA topoisomerase II/histidine kinase"/>
    <property type="match status" value="1"/>
</dbReference>
<feature type="coiled-coil region" evidence="9">
    <location>
        <begin position="172"/>
        <end position="206"/>
    </location>
</feature>
<dbReference type="SMART" id="SM00387">
    <property type="entry name" value="HATPase_c"/>
    <property type="match status" value="1"/>
</dbReference>
<feature type="domain" description="Histidine kinase" evidence="11">
    <location>
        <begin position="310"/>
        <end position="403"/>
    </location>
</feature>
<dbReference type="InterPro" id="IPR003594">
    <property type="entry name" value="HATPase_dom"/>
</dbReference>
<dbReference type="EC" id="2.7.13.3" evidence="2"/>
<evidence type="ECO:0000259" key="11">
    <source>
        <dbReference type="PROSITE" id="PS50109"/>
    </source>
</evidence>
<dbReference type="InterPro" id="IPR050482">
    <property type="entry name" value="Sensor_HK_TwoCompSys"/>
</dbReference>
<dbReference type="PANTHER" id="PTHR24421:SF10">
    <property type="entry name" value="NITRATE_NITRITE SENSOR PROTEIN NARQ"/>
    <property type="match status" value="1"/>
</dbReference>
<protein>
    <recommendedName>
        <fullName evidence="2">histidine kinase</fullName>
        <ecNumber evidence="2">2.7.13.3</ecNumber>
    </recommendedName>
</protein>
<keyword evidence="6" id="KW-0418">Kinase</keyword>
<keyword evidence="13" id="KW-1185">Reference proteome</keyword>
<dbReference type="Gene3D" id="1.20.5.1930">
    <property type="match status" value="1"/>
</dbReference>
<feature type="transmembrane region" description="Helical" evidence="10">
    <location>
        <begin position="150"/>
        <end position="172"/>
    </location>
</feature>
<evidence type="ECO:0000256" key="1">
    <source>
        <dbReference type="ARBA" id="ARBA00000085"/>
    </source>
</evidence>
<dbReference type="InterPro" id="IPR011712">
    <property type="entry name" value="Sig_transdc_His_kin_sub3_dim/P"/>
</dbReference>
<keyword evidence="10" id="KW-1133">Transmembrane helix</keyword>
<keyword evidence="4" id="KW-0808">Transferase</keyword>
<evidence type="ECO:0000313" key="13">
    <source>
        <dbReference type="Proteomes" id="UP000669179"/>
    </source>
</evidence>
<proteinExistence type="predicted"/>
<keyword evidence="9" id="KW-0175">Coiled coil</keyword>
<dbReference type="GO" id="GO:0000155">
    <property type="term" value="F:phosphorelay sensor kinase activity"/>
    <property type="evidence" value="ECO:0007669"/>
    <property type="project" value="InterPro"/>
</dbReference>
<evidence type="ECO:0000256" key="5">
    <source>
        <dbReference type="ARBA" id="ARBA00022741"/>
    </source>
</evidence>
<keyword evidence="7" id="KW-0067">ATP-binding</keyword>
<comment type="caution">
    <text evidence="12">The sequence shown here is derived from an EMBL/GenBank/DDBJ whole genome shotgun (WGS) entry which is preliminary data.</text>
</comment>
<dbReference type="AlphaFoldDB" id="A0A939T4M5"/>
<feature type="transmembrane region" description="Helical" evidence="10">
    <location>
        <begin position="52"/>
        <end position="70"/>
    </location>
</feature>
<accession>A0A939T4M5</accession>
<dbReference type="InterPro" id="IPR036890">
    <property type="entry name" value="HATPase_C_sf"/>
</dbReference>
<dbReference type="Pfam" id="PF07730">
    <property type="entry name" value="HisKA_3"/>
    <property type="match status" value="1"/>
</dbReference>
<reference evidence="12" key="1">
    <citation type="submission" date="2021-03" db="EMBL/GenBank/DDBJ databases">
        <authorList>
            <person name="Kanchanasin P."/>
            <person name="Saeng-In P."/>
            <person name="Phongsopitanun W."/>
            <person name="Yuki M."/>
            <person name="Kudo T."/>
            <person name="Ohkuma M."/>
            <person name="Tanasupawat S."/>
        </authorList>
    </citation>
    <scope>NUCLEOTIDE SEQUENCE</scope>
    <source>
        <strain evidence="12">GKU 128</strain>
    </source>
</reference>
<dbReference type="GO" id="GO:0016020">
    <property type="term" value="C:membrane"/>
    <property type="evidence" value="ECO:0007669"/>
    <property type="project" value="InterPro"/>
</dbReference>
<evidence type="ECO:0000256" key="7">
    <source>
        <dbReference type="ARBA" id="ARBA00022840"/>
    </source>
</evidence>
<dbReference type="RefSeq" id="WP_208256066.1">
    <property type="nucleotide sequence ID" value="NZ_JAGEOJ010000005.1"/>
</dbReference>
<evidence type="ECO:0000256" key="9">
    <source>
        <dbReference type="SAM" id="Coils"/>
    </source>
</evidence>
<keyword evidence="3" id="KW-0597">Phosphoprotein</keyword>
<dbReference type="EMBL" id="JAGEOJ010000005">
    <property type="protein sequence ID" value="MBO2448434.1"/>
    <property type="molecule type" value="Genomic_DNA"/>
</dbReference>
<evidence type="ECO:0000256" key="8">
    <source>
        <dbReference type="ARBA" id="ARBA00023012"/>
    </source>
</evidence>
<keyword evidence="5" id="KW-0547">Nucleotide-binding</keyword>
<comment type="catalytic activity">
    <reaction evidence="1">
        <text>ATP + protein L-histidine = ADP + protein N-phospho-L-histidine.</text>
        <dbReference type="EC" id="2.7.13.3"/>
    </reaction>
</comment>
<keyword evidence="10" id="KW-0472">Membrane</keyword>
<dbReference type="Proteomes" id="UP000669179">
    <property type="component" value="Unassembled WGS sequence"/>
</dbReference>
<evidence type="ECO:0000256" key="4">
    <source>
        <dbReference type="ARBA" id="ARBA00022679"/>
    </source>
</evidence>
<evidence type="ECO:0000256" key="6">
    <source>
        <dbReference type="ARBA" id="ARBA00022777"/>
    </source>
</evidence>
<dbReference type="GO" id="GO:0005524">
    <property type="term" value="F:ATP binding"/>
    <property type="evidence" value="ECO:0007669"/>
    <property type="project" value="UniProtKB-KW"/>
</dbReference>
<evidence type="ECO:0000256" key="10">
    <source>
        <dbReference type="SAM" id="Phobius"/>
    </source>
</evidence>
<sequence length="417" mass="44946">MRRLIRCDGVPEPLAPAWARLGVALRLLLLFRWLGLAMAVPQLPPDRLDGPSLATMAVLTLETAFVLFAWRTVLPCLTKWPALWWLDALLVVAVLAQTGVSGPCFAFTVLTSAIAGVMYPWRWMLAICVAQILLYYAAVGLGETAADGVATAGTLVALPGFYPLAACAGVALRRLFDQYAEAEAARRRAEAESAAAEERARLAREMHDSLAKTLQGIALSATALPTWIRRSPDRAEHAARDIVDALQIASREARGLIADLREEIGPLVEAVGQTAAEWSRAYGVPLETEVEDEPGLRDVPLLIRHEVVAVLKEALSNVARHAGARSVEVRLRLDTAHRIELTVRDDGGGFEPPADDELSMFTRDGHYGLVGMRERVRRVGGDLEVGSAPGAGTTVKAIVPGPPAFVPRTGSPERQAS</sequence>
<dbReference type="CDD" id="cd16917">
    <property type="entry name" value="HATPase_UhpB-NarQ-NarX-like"/>
    <property type="match status" value="1"/>
</dbReference>
<evidence type="ECO:0000313" key="12">
    <source>
        <dbReference type="EMBL" id="MBO2448434.1"/>
    </source>
</evidence>
<dbReference type="Gene3D" id="3.30.565.10">
    <property type="entry name" value="Histidine kinase-like ATPase, C-terminal domain"/>
    <property type="match status" value="1"/>
</dbReference>
<dbReference type="InterPro" id="IPR005467">
    <property type="entry name" value="His_kinase_dom"/>
</dbReference>
<gene>
    <name evidence="12" type="ORF">J4573_15135</name>
</gene>
<feature type="transmembrane region" description="Helical" evidence="10">
    <location>
        <begin position="18"/>
        <end position="40"/>
    </location>
</feature>
<keyword evidence="10" id="KW-0812">Transmembrane</keyword>
<name>A0A939T4M5_9ACTN</name>
<feature type="transmembrane region" description="Helical" evidence="10">
    <location>
        <begin position="82"/>
        <end position="109"/>
    </location>
</feature>
<evidence type="ECO:0000256" key="2">
    <source>
        <dbReference type="ARBA" id="ARBA00012438"/>
    </source>
</evidence>
<keyword evidence="8" id="KW-0902">Two-component regulatory system</keyword>
<evidence type="ECO:0000256" key="3">
    <source>
        <dbReference type="ARBA" id="ARBA00022553"/>
    </source>
</evidence>